<sequence length="212" mass="24843">MWCLQPSKKPLIFHYEETLRPQNKVTGWFLNRKKISASSKSPIPSSQHHNQPGSPIGDKNKSPHNSPLPSSPGETKAALEEYRRQRTETLEEELTRDRAKLNERMRQLREQMHNYQDRLARDFRAQRDQEDAELRSRIKTRADKLEEAIEKNKSTVMEEHNQEERKIEIDYASLQRRLESDCQFLGVDFQAVQFCAETGLSRGVRSSYHYAS</sequence>
<organism evidence="3 4">
    <name type="scientific">Hymenolepis diminuta</name>
    <name type="common">Rat tapeworm</name>
    <dbReference type="NCBI Taxonomy" id="6216"/>
    <lineage>
        <taxon>Eukaryota</taxon>
        <taxon>Metazoa</taxon>
        <taxon>Spiralia</taxon>
        <taxon>Lophotrochozoa</taxon>
        <taxon>Platyhelminthes</taxon>
        <taxon>Cestoda</taxon>
        <taxon>Eucestoda</taxon>
        <taxon>Cyclophyllidea</taxon>
        <taxon>Hymenolepididae</taxon>
        <taxon>Hymenolepis</taxon>
    </lineage>
</organism>
<feature type="coiled-coil region" evidence="1">
    <location>
        <begin position="84"/>
        <end position="177"/>
    </location>
</feature>
<dbReference type="AlphaFoldDB" id="A0A564XW62"/>
<evidence type="ECO:0000256" key="1">
    <source>
        <dbReference type="SAM" id="Coils"/>
    </source>
</evidence>
<dbReference type="EMBL" id="CABIJS010000011">
    <property type="protein sequence ID" value="VUZ39237.1"/>
    <property type="molecule type" value="Genomic_DNA"/>
</dbReference>
<evidence type="ECO:0000256" key="2">
    <source>
        <dbReference type="SAM" id="MobiDB-lite"/>
    </source>
</evidence>
<feature type="region of interest" description="Disordered" evidence="2">
    <location>
        <begin position="36"/>
        <end position="78"/>
    </location>
</feature>
<protein>
    <submittedName>
        <fullName evidence="3">Uncharacterized protein</fullName>
    </submittedName>
</protein>
<accession>A0A564XW62</accession>
<evidence type="ECO:0000313" key="3">
    <source>
        <dbReference type="EMBL" id="VUZ39237.1"/>
    </source>
</evidence>
<evidence type="ECO:0000313" key="4">
    <source>
        <dbReference type="Proteomes" id="UP000321570"/>
    </source>
</evidence>
<gene>
    <name evidence="3" type="ORF">WMSIL1_LOCUS341</name>
</gene>
<reference evidence="3 4" key="1">
    <citation type="submission" date="2019-07" db="EMBL/GenBank/DDBJ databases">
        <authorList>
            <person name="Jastrzebski P J."/>
            <person name="Paukszto L."/>
            <person name="Jastrzebski P J."/>
        </authorList>
    </citation>
    <scope>NUCLEOTIDE SEQUENCE [LARGE SCALE GENOMIC DNA]</scope>
    <source>
        <strain evidence="3 4">WMS-il1</strain>
    </source>
</reference>
<proteinExistence type="predicted"/>
<keyword evidence="1" id="KW-0175">Coiled coil</keyword>
<dbReference type="Proteomes" id="UP000321570">
    <property type="component" value="Unassembled WGS sequence"/>
</dbReference>
<name>A0A564XW62_HYMDI</name>
<keyword evidence="4" id="KW-1185">Reference proteome</keyword>
<feature type="compositionally biased region" description="Low complexity" evidence="2">
    <location>
        <begin position="36"/>
        <end position="46"/>
    </location>
</feature>